<name>A0AAV5JQM1_9ROSI</name>
<dbReference type="Proteomes" id="UP001054252">
    <property type="component" value="Unassembled WGS sequence"/>
</dbReference>
<evidence type="ECO:0000256" key="1">
    <source>
        <dbReference type="SAM" id="MobiDB-lite"/>
    </source>
</evidence>
<evidence type="ECO:0000256" key="2">
    <source>
        <dbReference type="SAM" id="SignalP"/>
    </source>
</evidence>
<sequence length="233" mass="23387">MAAATKSVLIVFSLLLLLSFSLAHRVPPSPKENEETHMGDPHEVVGIGSGNGGGNGGTEFGSRFGSESVSVFGAGGGGGSGSGSGSIGQGFGTGDEMGGCPMPNILTGALLPALLGGLQGGILGAQEGIPGAILGLGAQGGLQGGGSSWLRQIIPYLKGSHLDFLKTYGTSVCPAGCVPNPLPSQTAEQRGEPSKEAQKVVEPKKVTSAANEAQEPMPDDMLDLKNKPQSIRP</sequence>
<dbReference type="AlphaFoldDB" id="A0AAV5JQM1"/>
<keyword evidence="4" id="KW-1185">Reference proteome</keyword>
<protein>
    <submittedName>
        <fullName evidence="3">Uncharacterized protein</fullName>
    </submittedName>
</protein>
<organism evidence="3 4">
    <name type="scientific">Rubroshorea leprosula</name>
    <dbReference type="NCBI Taxonomy" id="152421"/>
    <lineage>
        <taxon>Eukaryota</taxon>
        <taxon>Viridiplantae</taxon>
        <taxon>Streptophyta</taxon>
        <taxon>Embryophyta</taxon>
        <taxon>Tracheophyta</taxon>
        <taxon>Spermatophyta</taxon>
        <taxon>Magnoliopsida</taxon>
        <taxon>eudicotyledons</taxon>
        <taxon>Gunneridae</taxon>
        <taxon>Pentapetalae</taxon>
        <taxon>rosids</taxon>
        <taxon>malvids</taxon>
        <taxon>Malvales</taxon>
        <taxon>Dipterocarpaceae</taxon>
        <taxon>Rubroshorea</taxon>
    </lineage>
</organism>
<reference evidence="3 4" key="1">
    <citation type="journal article" date="2021" name="Commun. Biol.">
        <title>The genome of Shorea leprosula (Dipterocarpaceae) highlights the ecological relevance of drought in aseasonal tropical rainforests.</title>
        <authorList>
            <person name="Ng K.K.S."/>
            <person name="Kobayashi M.J."/>
            <person name="Fawcett J.A."/>
            <person name="Hatakeyama M."/>
            <person name="Paape T."/>
            <person name="Ng C.H."/>
            <person name="Ang C.C."/>
            <person name="Tnah L.H."/>
            <person name="Lee C.T."/>
            <person name="Nishiyama T."/>
            <person name="Sese J."/>
            <person name="O'Brien M.J."/>
            <person name="Copetti D."/>
            <person name="Mohd Noor M.I."/>
            <person name="Ong R.C."/>
            <person name="Putra M."/>
            <person name="Sireger I.Z."/>
            <person name="Indrioko S."/>
            <person name="Kosugi Y."/>
            <person name="Izuno A."/>
            <person name="Isagi Y."/>
            <person name="Lee S.L."/>
            <person name="Shimizu K.K."/>
        </authorList>
    </citation>
    <scope>NUCLEOTIDE SEQUENCE [LARGE SCALE GENOMIC DNA]</scope>
    <source>
        <strain evidence="3">214</strain>
    </source>
</reference>
<feature type="signal peptide" evidence="2">
    <location>
        <begin position="1"/>
        <end position="23"/>
    </location>
</feature>
<feature type="chain" id="PRO_5043360703" evidence="2">
    <location>
        <begin position="24"/>
        <end position="233"/>
    </location>
</feature>
<keyword evidence="2" id="KW-0732">Signal</keyword>
<feature type="compositionally biased region" description="Basic and acidic residues" evidence="1">
    <location>
        <begin position="31"/>
        <end position="43"/>
    </location>
</feature>
<accession>A0AAV5JQM1</accession>
<dbReference type="EMBL" id="BPVZ01000044">
    <property type="protein sequence ID" value="GKV15927.1"/>
    <property type="molecule type" value="Genomic_DNA"/>
</dbReference>
<feature type="compositionally biased region" description="Gly residues" evidence="1">
    <location>
        <begin position="47"/>
        <end position="59"/>
    </location>
</feature>
<evidence type="ECO:0000313" key="4">
    <source>
        <dbReference type="Proteomes" id="UP001054252"/>
    </source>
</evidence>
<gene>
    <name evidence="3" type="ORF">SLEP1_g26653</name>
</gene>
<evidence type="ECO:0000313" key="3">
    <source>
        <dbReference type="EMBL" id="GKV15927.1"/>
    </source>
</evidence>
<feature type="compositionally biased region" description="Basic and acidic residues" evidence="1">
    <location>
        <begin position="189"/>
        <end position="205"/>
    </location>
</feature>
<proteinExistence type="predicted"/>
<feature type="region of interest" description="Disordered" evidence="1">
    <location>
        <begin position="27"/>
        <end position="59"/>
    </location>
</feature>
<feature type="region of interest" description="Disordered" evidence="1">
    <location>
        <begin position="183"/>
        <end position="233"/>
    </location>
</feature>
<comment type="caution">
    <text evidence="3">The sequence shown here is derived from an EMBL/GenBank/DDBJ whole genome shotgun (WGS) entry which is preliminary data.</text>
</comment>